<feature type="transmembrane region" description="Helical" evidence="5">
    <location>
        <begin position="42"/>
        <end position="63"/>
    </location>
</feature>
<keyword evidence="3 5" id="KW-1133">Transmembrane helix</keyword>
<evidence type="ECO:0008006" key="8">
    <source>
        <dbReference type="Google" id="ProtNLM"/>
    </source>
</evidence>
<evidence type="ECO:0000313" key="7">
    <source>
        <dbReference type="Proteomes" id="UP000624701"/>
    </source>
</evidence>
<sequence>MLTKKIIYWVATAVLCGIMLYSAQMYFRNTEMVQGYFEALNYPTYFVIPLAVLKVLGVIMILWRKSQWLTEWAYAGFFFDLVLATAAHHYAGHGVVGFSLYALVALFPSYFLGKYIRD</sequence>
<dbReference type="RefSeq" id="WP_188373126.1">
    <property type="nucleotide sequence ID" value="NZ_BMDQ01000001.1"/>
</dbReference>
<name>A0ABQ2BZ85_9FLAO</name>
<keyword evidence="4 5" id="KW-0472">Membrane</keyword>
<gene>
    <name evidence="6" type="ORF">GCM10011444_05070</name>
</gene>
<dbReference type="InterPro" id="IPR032808">
    <property type="entry name" value="DoxX"/>
</dbReference>
<comment type="caution">
    <text evidence="6">The sequence shown here is derived from an EMBL/GenBank/DDBJ whole genome shotgun (WGS) entry which is preliminary data.</text>
</comment>
<dbReference type="EMBL" id="BMDQ01000001">
    <property type="protein sequence ID" value="GGI56198.1"/>
    <property type="molecule type" value="Genomic_DNA"/>
</dbReference>
<feature type="transmembrane region" description="Helical" evidence="5">
    <location>
        <begin position="7"/>
        <end position="27"/>
    </location>
</feature>
<feature type="transmembrane region" description="Helical" evidence="5">
    <location>
        <begin position="96"/>
        <end position="113"/>
    </location>
</feature>
<evidence type="ECO:0000256" key="3">
    <source>
        <dbReference type="ARBA" id="ARBA00022989"/>
    </source>
</evidence>
<dbReference type="Proteomes" id="UP000624701">
    <property type="component" value="Unassembled WGS sequence"/>
</dbReference>
<evidence type="ECO:0000256" key="5">
    <source>
        <dbReference type="SAM" id="Phobius"/>
    </source>
</evidence>
<evidence type="ECO:0000256" key="2">
    <source>
        <dbReference type="ARBA" id="ARBA00022692"/>
    </source>
</evidence>
<evidence type="ECO:0000313" key="6">
    <source>
        <dbReference type="EMBL" id="GGI56198.1"/>
    </source>
</evidence>
<keyword evidence="7" id="KW-1185">Reference proteome</keyword>
<feature type="transmembrane region" description="Helical" evidence="5">
    <location>
        <begin position="72"/>
        <end position="90"/>
    </location>
</feature>
<dbReference type="Pfam" id="PF13564">
    <property type="entry name" value="DoxX_2"/>
    <property type="match status" value="1"/>
</dbReference>
<evidence type="ECO:0000256" key="1">
    <source>
        <dbReference type="ARBA" id="ARBA00004141"/>
    </source>
</evidence>
<organism evidence="6 7">
    <name type="scientific">Winogradskyella haliclonae</name>
    <dbReference type="NCBI Taxonomy" id="2048558"/>
    <lineage>
        <taxon>Bacteria</taxon>
        <taxon>Pseudomonadati</taxon>
        <taxon>Bacteroidota</taxon>
        <taxon>Flavobacteriia</taxon>
        <taxon>Flavobacteriales</taxon>
        <taxon>Flavobacteriaceae</taxon>
        <taxon>Winogradskyella</taxon>
    </lineage>
</organism>
<keyword evidence="2 5" id="KW-0812">Transmembrane</keyword>
<comment type="subcellular location">
    <subcellularLocation>
        <location evidence="1">Membrane</location>
        <topology evidence="1">Multi-pass membrane protein</topology>
    </subcellularLocation>
</comment>
<evidence type="ECO:0000256" key="4">
    <source>
        <dbReference type="ARBA" id="ARBA00023136"/>
    </source>
</evidence>
<proteinExistence type="predicted"/>
<accession>A0ABQ2BZ85</accession>
<reference evidence="7" key="1">
    <citation type="journal article" date="2019" name="Int. J. Syst. Evol. Microbiol.">
        <title>The Global Catalogue of Microorganisms (GCM) 10K type strain sequencing project: providing services to taxonomists for standard genome sequencing and annotation.</title>
        <authorList>
            <consortium name="The Broad Institute Genomics Platform"/>
            <consortium name="The Broad Institute Genome Sequencing Center for Infectious Disease"/>
            <person name="Wu L."/>
            <person name="Ma J."/>
        </authorList>
    </citation>
    <scope>NUCLEOTIDE SEQUENCE [LARGE SCALE GENOMIC DNA]</scope>
    <source>
        <strain evidence="7">CCM 8681</strain>
    </source>
</reference>
<protein>
    <recommendedName>
        <fullName evidence="8">DoxX-like family protein</fullName>
    </recommendedName>
</protein>